<evidence type="ECO:0000259" key="1">
    <source>
        <dbReference type="Pfam" id="PF13751"/>
    </source>
</evidence>
<reference evidence="2 3" key="2">
    <citation type="submission" date="2016-08" db="EMBL/GenBank/DDBJ databases">
        <title>Orenia metallireducens sp. nov. strain Z6, a Novel Metal-reducing Firmicute from the Deep Subsurface.</title>
        <authorList>
            <person name="Maxim B.I."/>
            <person name="Kenneth K."/>
            <person name="Flynn T.M."/>
            <person name="Oloughlin E.J."/>
            <person name="Locke R.A."/>
            <person name="Weber J.R."/>
            <person name="Egan S.M."/>
            <person name="Mackie R.I."/>
            <person name="Cann I.K."/>
        </authorList>
    </citation>
    <scope>NUCLEOTIDE SEQUENCE [LARGE SCALE GENOMIC DNA]</scope>
    <source>
        <strain evidence="2 3">Z6</strain>
    </source>
</reference>
<name>A0A1C0A8N2_9FIRM</name>
<dbReference type="PANTHER" id="PTHR33408">
    <property type="entry name" value="TRANSPOSASE"/>
    <property type="match status" value="1"/>
</dbReference>
<dbReference type="AlphaFoldDB" id="A0A1C0A8N2"/>
<dbReference type="OrthoDB" id="9789070at2"/>
<dbReference type="Proteomes" id="UP000093514">
    <property type="component" value="Unassembled WGS sequence"/>
</dbReference>
<dbReference type="Pfam" id="PF13751">
    <property type="entry name" value="DDE_Tnp_1_6"/>
    <property type="match status" value="1"/>
</dbReference>
<proteinExistence type="predicted"/>
<dbReference type="InterPro" id="IPR025668">
    <property type="entry name" value="Tnp_DDE_dom"/>
</dbReference>
<evidence type="ECO:0000313" key="3">
    <source>
        <dbReference type="Proteomes" id="UP000093514"/>
    </source>
</evidence>
<dbReference type="PANTHER" id="PTHR33408:SF4">
    <property type="entry name" value="TRANSPOSASE DDE DOMAIN-CONTAINING PROTEIN"/>
    <property type="match status" value="1"/>
</dbReference>
<feature type="domain" description="Transposase DDE" evidence="1">
    <location>
        <begin position="107"/>
        <end position="224"/>
    </location>
</feature>
<comment type="caution">
    <text evidence="2">The sequence shown here is derived from an EMBL/GenBank/DDBJ whole genome shotgun (WGS) entry which is preliminary data.</text>
</comment>
<gene>
    <name evidence="2" type="ORF">U472_11440</name>
</gene>
<dbReference type="EMBL" id="LWDV01000009">
    <property type="protein sequence ID" value="OCL26592.1"/>
    <property type="molecule type" value="Genomic_DNA"/>
</dbReference>
<evidence type="ECO:0000313" key="2">
    <source>
        <dbReference type="EMBL" id="OCL26592.1"/>
    </source>
</evidence>
<accession>A0A1C0A8N2</accession>
<sequence>MVNNQKIEVCYNVQTTVEEKNKLILDYKVTNDTHDYDYLSVMSKNAKEILELEDITVLADKGYYKNVELKECVDNGITPYVAKPKNKNSKVFSSEKFDYDPENDHYICPAGKILIFRHTLKKNTQYKRYNNYEACNGCKLRDNCTKAQKAGRNIDRWMHKELLDEIDKQTIKNWDTYRKRQWLAEHPFGTVKRGFDSYYLLTKGINSVSTEIGLSFCAYNLKRVINVIGIKNLVKKLKEWALPILNFCYFNIRFKSYSA</sequence>
<dbReference type="RefSeq" id="WP_068718578.1">
    <property type="nucleotide sequence ID" value="NZ_LWDV01000009.1"/>
</dbReference>
<reference evidence="3" key="1">
    <citation type="submission" date="2016-07" db="EMBL/GenBank/DDBJ databases">
        <authorList>
            <person name="Florea S."/>
            <person name="Webb J.S."/>
            <person name="Jaromczyk J."/>
            <person name="Schardl C.L."/>
        </authorList>
    </citation>
    <scope>NUCLEOTIDE SEQUENCE [LARGE SCALE GENOMIC DNA]</scope>
    <source>
        <strain evidence="3">Z6</strain>
    </source>
</reference>
<protein>
    <recommendedName>
        <fullName evidence="1">Transposase DDE domain-containing protein</fullName>
    </recommendedName>
</protein>
<keyword evidence="3" id="KW-1185">Reference proteome</keyword>
<organism evidence="2 3">
    <name type="scientific">Orenia metallireducens</name>
    <dbReference type="NCBI Taxonomy" id="1413210"/>
    <lineage>
        <taxon>Bacteria</taxon>
        <taxon>Bacillati</taxon>
        <taxon>Bacillota</taxon>
        <taxon>Clostridia</taxon>
        <taxon>Halanaerobiales</taxon>
        <taxon>Halobacteroidaceae</taxon>
        <taxon>Orenia</taxon>
    </lineage>
</organism>